<sequence>MSESNNQQAISHHYVPKFYLRLFSTMKKKEYYIYTFDKYTMKNFRTNIENVACENYFYDIIKGSPPSFYEQAFLAFEAKESEFGRVCKKIKSLKDYSQLSGDEKGVFADSPEKFFSVLETEFSRVHKKIIYSADLTQLSEYEKVLFALSVFHQYRRTKAQRDNVENTIHRFIIEQIGKAKSAKEIETLARLLYMKELPPYLHLKAMVSTMENNVNAFLSMGWALYINETNLSYWTSDNPVAVENITDFDPYKECEIQKGCKIYFPLSPKIYLLIYDSSIYEYPSIVSDNNLQSVIDKNKLQVDNSVRHVFSRDILSLKNIQKYAEKHAG</sequence>
<dbReference type="PATRIC" id="fig|1434119.4.peg.2206"/>
<dbReference type="InterPro" id="IPR025332">
    <property type="entry name" value="DUF4238"/>
</dbReference>
<proteinExistence type="predicted"/>
<dbReference type="Proteomes" id="UP000033092">
    <property type="component" value="Chromosome"/>
</dbReference>
<dbReference type="RefSeq" id="WP_148705281.1">
    <property type="nucleotide sequence ID" value="NZ_CP009507.1"/>
</dbReference>
<dbReference type="HOGENOM" id="CLU_852203_0_0_2"/>
<dbReference type="AlphaFoldDB" id="A0A0E3PE85"/>
<dbReference type="Pfam" id="PF14022">
    <property type="entry name" value="DUF4238"/>
    <property type="match status" value="1"/>
</dbReference>
<dbReference type="EMBL" id="CP009507">
    <property type="protein sequence ID" value="AKB32417.1"/>
    <property type="molecule type" value="Genomic_DNA"/>
</dbReference>
<dbReference type="KEGG" id="msz:MSSIH_1727"/>
<organism evidence="1 2">
    <name type="scientific">Methanosarcina siciliae HI350</name>
    <dbReference type="NCBI Taxonomy" id="1434119"/>
    <lineage>
        <taxon>Archaea</taxon>
        <taxon>Methanobacteriati</taxon>
        <taxon>Methanobacteriota</taxon>
        <taxon>Stenosarchaea group</taxon>
        <taxon>Methanomicrobia</taxon>
        <taxon>Methanosarcinales</taxon>
        <taxon>Methanosarcinaceae</taxon>
        <taxon>Methanosarcina</taxon>
    </lineage>
</organism>
<evidence type="ECO:0000313" key="2">
    <source>
        <dbReference type="Proteomes" id="UP000033092"/>
    </source>
</evidence>
<evidence type="ECO:0000313" key="1">
    <source>
        <dbReference type="EMBL" id="AKB32417.1"/>
    </source>
</evidence>
<accession>A0A0E3PE85</accession>
<evidence type="ECO:0008006" key="3">
    <source>
        <dbReference type="Google" id="ProtNLM"/>
    </source>
</evidence>
<name>A0A0E3PE85_9EURY</name>
<gene>
    <name evidence="1" type="ORF">MSSIH_1727</name>
</gene>
<dbReference type="GeneID" id="41605763"/>
<reference evidence="1 2" key="1">
    <citation type="submission" date="2014-07" db="EMBL/GenBank/DDBJ databases">
        <title>Methanogenic archaea and the global carbon cycle.</title>
        <authorList>
            <person name="Henriksen J.R."/>
            <person name="Luke J."/>
            <person name="Reinhart S."/>
            <person name="Benedict M.N."/>
            <person name="Youngblut N.D."/>
            <person name="Metcalf M.E."/>
            <person name="Whitaker R.J."/>
            <person name="Metcalf W.W."/>
        </authorList>
    </citation>
    <scope>NUCLEOTIDE SEQUENCE [LARGE SCALE GENOMIC DNA]</scope>
    <source>
        <strain evidence="1 2">HI350</strain>
    </source>
</reference>
<protein>
    <recommendedName>
        <fullName evidence="3">DUF4238 domain-containing protein</fullName>
    </recommendedName>
</protein>